<organism evidence="3 4">
    <name type="scientific">Catenulispora pinistramenti</name>
    <dbReference type="NCBI Taxonomy" id="2705254"/>
    <lineage>
        <taxon>Bacteria</taxon>
        <taxon>Bacillati</taxon>
        <taxon>Actinomycetota</taxon>
        <taxon>Actinomycetes</taxon>
        <taxon>Catenulisporales</taxon>
        <taxon>Catenulisporaceae</taxon>
        <taxon>Catenulispora</taxon>
    </lineage>
</organism>
<evidence type="ECO:0000259" key="2">
    <source>
        <dbReference type="Pfam" id="PF09206"/>
    </source>
</evidence>
<dbReference type="PROSITE" id="PS50231">
    <property type="entry name" value="RICIN_B_LECTIN"/>
    <property type="match status" value="1"/>
</dbReference>
<dbReference type="Gene3D" id="2.60.120.200">
    <property type="match status" value="1"/>
</dbReference>
<dbReference type="Proteomes" id="UP000730482">
    <property type="component" value="Unassembled WGS sequence"/>
</dbReference>
<dbReference type="InterPro" id="IPR013320">
    <property type="entry name" value="ConA-like_dom_sf"/>
</dbReference>
<evidence type="ECO:0000256" key="1">
    <source>
        <dbReference type="SAM" id="MobiDB-lite"/>
    </source>
</evidence>
<protein>
    <submittedName>
        <fullName evidence="3">Ricin-type beta-trefoil lectin domain protein</fullName>
    </submittedName>
</protein>
<dbReference type="PANTHER" id="PTHR39447">
    <property type="entry name" value="ALPHA-L-ARABINOFURANOSIDASE B"/>
    <property type="match status" value="1"/>
</dbReference>
<gene>
    <name evidence="3" type="ORF">KGQ19_18810</name>
</gene>
<dbReference type="EMBL" id="JAAFYZ010000059">
    <property type="protein sequence ID" value="MBS2548920.1"/>
    <property type="molecule type" value="Genomic_DNA"/>
</dbReference>
<dbReference type="InterPro" id="IPR038964">
    <property type="entry name" value="ABFB"/>
</dbReference>
<evidence type="ECO:0000313" key="3">
    <source>
        <dbReference type="EMBL" id="MBS2548920.1"/>
    </source>
</evidence>
<feature type="compositionally biased region" description="Basic residues" evidence="1">
    <location>
        <begin position="1"/>
        <end position="25"/>
    </location>
</feature>
<dbReference type="InterPro" id="IPR035992">
    <property type="entry name" value="Ricin_B-like_lectins"/>
</dbReference>
<reference evidence="3 4" key="1">
    <citation type="submission" date="2020-02" db="EMBL/GenBank/DDBJ databases">
        <title>Acidophilic actinobacteria isolated from forest soil.</title>
        <authorList>
            <person name="Golinska P."/>
        </authorList>
    </citation>
    <scope>NUCLEOTIDE SEQUENCE [LARGE SCALE GENOMIC DNA]</scope>
    <source>
        <strain evidence="3 4">NL8</strain>
    </source>
</reference>
<dbReference type="Pfam" id="PF09206">
    <property type="entry name" value="ArabFuran-catal"/>
    <property type="match status" value="1"/>
</dbReference>
<dbReference type="Gene3D" id="2.80.10.50">
    <property type="match status" value="1"/>
</dbReference>
<evidence type="ECO:0000313" key="4">
    <source>
        <dbReference type="Proteomes" id="UP000730482"/>
    </source>
</evidence>
<feature type="region of interest" description="Disordered" evidence="1">
    <location>
        <begin position="1"/>
        <end position="33"/>
    </location>
</feature>
<accession>A0ABS5KSD8</accession>
<comment type="caution">
    <text evidence="3">The sequence shown here is derived from an EMBL/GenBank/DDBJ whole genome shotgun (WGS) entry which is preliminary data.</text>
</comment>
<proteinExistence type="predicted"/>
<dbReference type="SUPFAM" id="SSF50370">
    <property type="entry name" value="Ricin B-like lectins"/>
    <property type="match status" value="1"/>
</dbReference>
<dbReference type="PANTHER" id="PTHR39447:SF2">
    <property type="entry name" value="ALPHA-L-ARABINOFURANOSIDASE B"/>
    <property type="match status" value="1"/>
</dbReference>
<name>A0ABS5KSD8_9ACTN</name>
<dbReference type="RefSeq" id="WP_212010498.1">
    <property type="nucleotide sequence ID" value="NZ_JAAFYZ010000059.1"/>
</dbReference>
<sequence length="287" mass="29374">MRGHRTYAAGHRRRPQGVRHSHVPPHRLPATGYRLAKGTGVATGAQPESIYEVASGSNATNGCCSDFGNVENASKDTGAGHMDAPIISSACTASPCSGPGPWIQADMENGVFMGNGTGNLSNTSLHTPFVTAVLRNDGQANFALDGGDATQPTVPALYNGALPAGYAPMAKEGGIALGTGGDNSNAAPGTRCLDIINDATAAGSKVQLWNCNGIGGQQWVQQADGTLLNPQSGLCLTDPAADTANGTQLDIEPCADAADQVFTYQSTSALTPGTEVSFYVMPAARNI</sequence>
<keyword evidence="4" id="KW-1185">Reference proteome</keyword>
<dbReference type="SUPFAM" id="SSF49899">
    <property type="entry name" value="Concanavalin A-like lectins/glucanases"/>
    <property type="match status" value="1"/>
</dbReference>
<dbReference type="InterPro" id="IPR015289">
    <property type="entry name" value="A-L-arabinofuranosidase_B_cat"/>
</dbReference>
<feature type="domain" description="Alpha-L-arabinofuranosidase B catalytic" evidence="2">
    <location>
        <begin position="29"/>
        <end position="190"/>
    </location>
</feature>